<keyword evidence="3" id="KW-0560">Oxidoreductase</keyword>
<dbReference type="InterPro" id="IPR033856">
    <property type="entry name" value="Trp_halogen"/>
</dbReference>
<feature type="binding site" evidence="2">
    <location>
        <begin position="16"/>
        <end position="19"/>
    </location>
    <ligand>
        <name>FAD</name>
        <dbReference type="ChEBI" id="CHEBI:57692"/>
    </ligand>
</feature>
<feature type="binding site" evidence="2">
    <location>
        <position position="349"/>
    </location>
    <ligand>
        <name>L-tryptophan</name>
        <dbReference type="ChEBI" id="CHEBI:57912"/>
    </ligand>
</feature>
<dbReference type="InterPro" id="IPR006905">
    <property type="entry name" value="Flavin_halogenase"/>
</dbReference>
<dbReference type="PANTHER" id="PTHR43747:SF4">
    <property type="entry name" value="FLAVIN-DEPENDENT TRYPTOPHAN HALOGENASE"/>
    <property type="match status" value="1"/>
</dbReference>
<dbReference type="InterPro" id="IPR036188">
    <property type="entry name" value="FAD/NAD-bd_sf"/>
</dbReference>
<accession>A0A6S6WJC0</accession>
<evidence type="ECO:0000313" key="3">
    <source>
        <dbReference type="EMBL" id="CAB0150721.1"/>
    </source>
</evidence>
<dbReference type="EC" id="1.14.19.9" evidence="3"/>
<reference evidence="3 4" key="1">
    <citation type="submission" date="2020-02" db="EMBL/GenBank/DDBJ databases">
        <authorList>
            <person name="Rodrigo-Torres L."/>
            <person name="Arahal R. D."/>
            <person name="Lucena T."/>
        </authorList>
    </citation>
    <scope>NUCLEOTIDE SEQUENCE [LARGE SCALE GENOMIC DNA]</scope>
    <source>
        <strain evidence="3 4">CECT 9734</strain>
    </source>
</reference>
<dbReference type="GO" id="GO:0000166">
    <property type="term" value="F:nucleotide binding"/>
    <property type="evidence" value="ECO:0007669"/>
    <property type="project" value="UniProtKB-KW"/>
</dbReference>
<evidence type="ECO:0000256" key="2">
    <source>
        <dbReference type="PIRSR" id="PIRSR011396-2"/>
    </source>
</evidence>
<dbReference type="AlphaFoldDB" id="A0A6S6WJC0"/>
<sequence>MNQSMTHPYQIVILGGGSAGWMTAAALSKVLDPKRYRITLVESTQIGTVSVGEATIPGIREFNQLLELDEDEFLRETNGSFKLGIAFENWQNQGDFYMHPFGPYGVTLHGVPFHHYYLRHVREQGDDKAIPLSDLNLEWRAAMEGKFTRPIADKRSPLGHIKYAYHFDALKYAGYLKKYATKRGVVALDDRMVEARQAIKHGPIEALILEKNGEIEGDFFIDCSGFKALLIGEALGVSYHDWRQWMPCDSAVALPGKHDNDNIVPYTRSIAHHEGWRWRIPLQHRTGEGYVYSSRFTDTETAERNFRETIGNHESKANHLRWINGRRDAPWRHNCAAIGLSAGFIEPLESTGLQLTQSGIMRLISLLPGPGDNRQRAAAFNRYAAEEITNIRDLVLCHYKLTNREDSEFWRYCKQMEIPDSVRERLDLYRENGSVFRNSNNELFNEISWISMFEGQGLRPENVHPLAEQMPAQTLQHHLETIQRVFAQSVAQLPTHEHFIEKYCKAP</sequence>
<dbReference type="Gene3D" id="3.50.50.60">
    <property type="entry name" value="FAD/NAD(P)-binding domain"/>
    <property type="match status" value="1"/>
</dbReference>
<evidence type="ECO:0000313" key="4">
    <source>
        <dbReference type="Proteomes" id="UP000481517"/>
    </source>
</evidence>
<dbReference type="InterPro" id="IPR050816">
    <property type="entry name" value="Flavin-dep_Halogenase_NPB"/>
</dbReference>
<evidence type="ECO:0000256" key="1">
    <source>
        <dbReference type="PIRSR" id="PIRSR011396-1"/>
    </source>
</evidence>
<organism evidence="3 4">
    <name type="scientific">Pseudidiomarina piscicola</name>
    <dbReference type="NCBI Taxonomy" id="2614830"/>
    <lineage>
        <taxon>Bacteria</taxon>
        <taxon>Pseudomonadati</taxon>
        <taxon>Pseudomonadota</taxon>
        <taxon>Gammaproteobacteria</taxon>
        <taxon>Alteromonadales</taxon>
        <taxon>Idiomarinaceae</taxon>
        <taxon>Pseudidiomarina</taxon>
    </lineage>
</organism>
<dbReference type="Proteomes" id="UP000481517">
    <property type="component" value="Unassembled WGS sequence"/>
</dbReference>
<keyword evidence="2" id="KW-0547">Nucleotide-binding</keyword>
<dbReference type="PANTHER" id="PTHR43747">
    <property type="entry name" value="FAD-BINDING PROTEIN"/>
    <property type="match status" value="1"/>
</dbReference>
<protein>
    <submittedName>
        <fullName evidence="3">Flavin-dependent tryptophan halogenase PrnA</fullName>
        <ecNumber evidence="3">1.14.19.9</ecNumber>
    </submittedName>
</protein>
<feature type="binding site" evidence="2">
    <location>
        <position position="340"/>
    </location>
    <ligand>
        <name>FAD</name>
        <dbReference type="ChEBI" id="CHEBI:57692"/>
    </ligand>
</feature>
<dbReference type="GO" id="GO:0004497">
    <property type="term" value="F:monooxygenase activity"/>
    <property type="evidence" value="ECO:0007669"/>
    <property type="project" value="InterPro"/>
</dbReference>
<gene>
    <name evidence="3" type="primary">prnA</name>
    <name evidence="3" type="ORF">PSI9734_01162</name>
</gene>
<dbReference type="Pfam" id="PF04820">
    <property type="entry name" value="Trp_halogenase"/>
    <property type="match status" value="1"/>
</dbReference>
<keyword evidence="2" id="KW-0274">FAD</keyword>
<name>A0A6S6WJC0_9GAMM</name>
<dbReference type="PIRSF" id="PIRSF011396">
    <property type="entry name" value="Trp_halogenase"/>
    <property type="match status" value="1"/>
</dbReference>
<feature type="binding site" evidence="2">
    <location>
        <position position="82"/>
    </location>
    <ligand>
        <name>7-chloro-L-tryptophan</name>
        <dbReference type="ChEBI" id="CHEBI:58713"/>
    </ligand>
</feature>
<dbReference type="EMBL" id="CADCXY010000002">
    <property type="protein sequence ID" value="CAB0150721.1"/>
    <property type="molecule type" value="Genomic_DNA"/>
</dbReference>
<keyword evidence="2" id="KW-0285">Flavoprotein</keyword>
<feature type="active site" evidence="1">
    <location>
        <position position="82"/>
    </location>
</feature>
<proteinExistence type="predicted"/>
<keyword evidence="4" id="KW-1185">Reference proteome</keyword>
<dbReference type="SUPFAM" id="SSF51905">
    <property type="entry name" value="FAD/NAD(P)-binding domain"/>
    <property type="match status" value="1"/>
</dbReference>